<keyword evidence="6" id="KW-0833">Ubl conjugation pathway</keyword>
<dbReference type="Gene3D" id="3.80.10.10">
    <property type="entry name" value="Ribonuclease Inhibitor"/>
    <property type="match status" value="1"/>
</dbReference>
<dbReference type="InterPro" id="IPR001611">
    <property type="entry name" value="Leu-rich_rpt"/>
</dbReference>
<dbReference type="Gene3D" id="1.20.58.360">
    <property type="entry name" value="Shigella T3SS effector IpaH defines"/>
    <property type="match status" value="1"/>
</dbReference>
<dbReference type="Proteomes" id="UP000325375">
    <property type="component" value="Unassembled WGS sequence"/>
</dbReference>
<evidence type="ECO:0000256" key="2">
    <source>
        <dbReference type="ARBA" id="ARBA00012483"/>
    </source>
</evidence>
<dbReference type="InterPro" id="IPR050216">
    <property type="entry name" value="LRR_domain-containing"/>
</dbReference>
<evidence type="ECO:0000259" key="7">
    <source>
        <dbReference type="PROSITE" id="PS52053"/>
    </source>
</evidence>
<dbReference type="EMBL" id="CABVHX010000005">
    <property type="protein sequence ID" value="VVN89251.1"/>
    <property type="molecule type" value="Genomic_DNA"/>
</dbReference>
<dbReference type="PROSITE" id="PS51450">
    <property type="entry name" value="LRR"/>
    <property type="match status" value="1"/>
</dbReference>
<dbReference type="EC" id="2.3.2.27" evidence="2"/>
<keyword evidence="6" id="KW-0964">Secreted</keyword>
<evidence type="ECO:0000256" key="5">
    <source>
        <dbReference type="ARBA" id="ARBA00023026"/>
    </source>
</evidence>
<keyword evidence="5" id="KW-0843">Virulence</keyword>
<gene>
    <name evidence="8" type="ORF">PS718_01755</name>
</gene>
<evidence type="ECO:0000313" key="8">
    <source>
        <dbReference type="EMBL" id="VVN89251.1"/>
    </source>
</evidence>
<dbReference type="GO" id="GO:0005737">
    <property type="term" value="C:cytoplasm"/>
    <property type="evidence" value="ECO:0007669"/>
    <property type="project" value="TreeGrafter"/>
</dbReference>
<dbReference type="GO" id="GO:0005576">
    <property type="term" value="C:extracellular region"/>
    <property type="evidence" value="ECO:0007669"/>
    <property type="project" value="UniProtKB-UniRule"/>
</dbReference>
<reference evidence="8 9" key="1">
    <citation type="submission" date="2019-09" db="EMBL/GenBank/DDBJ databases">
        <authorList>
            <person name="Chandra G."/>
            <person name="Truman W A."/>
        </authorList>
    </citation>
    <scope>NUCLEOTIDE SEQUENCE [LARGE SCALE GENOMIC DNA]</scope>
    <source>
        <strain evidence="8">PS718</strain>
    </source>
</reference>
<feature type="domain" description="NEL" evidence="7">
    <location>
        <begin position="1313"/>
        <end position="1612"/>
    </location>
</feature>
<proteinExistence type="inferred from homology"/>
<dbReference type="PROSITE" id="PS52053">
    <property type="entry name" value="NEL"/>
    <property type="match status" value="1"/>
</dbReference>
<evidence type="ECO:0000256" key="4">
    <source>
        <dbReference type="ARBA" id="ARBA00022737"/>
    </source>
</evidence>
<dbReference type="SUPFAM" id="SSF52058">
    <property type="entry name" value="L domain-like"/>
    <property type="match status" value="1"/>
</dbReference>
<dbReference type="InterPro" id="IPR046673">
    <property type="entry name" value="ToxA_N"/>
</dbReference>
<name>A0A5E7BY79_PSEFL</name>
<dbReference type="InterPro" id="IPR032675">
    <property type="entry name" value="LRR_dom_sf"/>
</dbReference>
<dbReference type="PANTHER" id="PTHR48051:SF46">
    <property type="entry name" value="LEUCINE RICH REPEAT-CONTAINING DOMAIN PROTEIN"/>
    <property type="match status" value="1"/>
</dbReference>
<keyword evidence="3" id="KW-0433">Leucine-rich repeat</keyword>
<evidence type="ECO:0000313" key="9">
    <source>
        <dbReference type="Proteomes" id="UP000325375"/>
    </source>
</evidence>
<dbReference type="Pfam" id="PF14496">
    <property type="entry name" value="NEL"/>
    <property type="match status" value="1"/>
</dbReference>
<dbReference type="Pfam" id="PF20178">
    <property type="entry name" value="ToxA_N"/>
    <property type="match status" value="1"/>
</dbReference>
<comment type="similarity">
    <text evidence="6">Belongs to the LRR-containing bacterial E3 ligase family.</text>
</comment>
<protein>
    <recommendedName>
        <fullName evidence="2">RING-type E3 ubiquitin transferase</fullName>
        <ecNumber evidence="2">2.3.2.27</ecNumber>
    </recommendedName>
</protein>
<dbReference type="SMART" id="SM00369">
    <property type="entry name" value="LRR_TYP"/>
    <property type="match status" value="4"/>
</dbReference>
<keyword evidence="4" id="KW-0677">Repeat</keyword>
<accession>A0A5E7BY79</accession>
<evidence type="ECO:0000256" key="1">
    <source>
        <dbReference type="ARBA" id="ARBA00000900"/>
    </source>
</evidence>
<keyword evidence="6" id="KW-1035">Host cytoplasm</keyword>
<organism evidence="8 9">
    <name type="scientific">Pseudomonas fluorescens</name>
    <dbReference type="NCBI Taxonomy" id="294"/>
    <lineage>
        <taxon>Bacteria</taxon>
        <taxon>Pseudomonadati</taxon>
        <taxon>Pseudomonadota</taxon>
        <taxon>Gammaproteobacteria</taxon>
        <taxon>Pseudomonadales</taxon>
        <taxon>Pseudomonadaceae</taxon>
        <taxon>Pseudomonas</taxon>
    </lineage>
</organism>
<sequence length="1613" mass="181229">MSAKNSTTVLPTMTPEQQGAFFSVVKQQMPGWVLGASSEVRAALRKSLMASFVSRAAASATLRKLQSPEKYCRPLLETAFSEKLHMPCETTGVVFQHIRSISSLLKLRKKLVTPIGRDLLLAACENFEASEARSDNYDGNSLIYIPERITGRTNKILPIKPEEFAKLCRSLDLGKQYQDHINTIFKEDNLHDKYVAFAKDQFEVDVHIAFMKKHISADVYTLLKAVRRGDVPLKLGNNTPGYQRLEMRGLTLHGAMFVGPVTEPADEDYRCVVYLPGDPLHPIKEYSSFTKFETELSRRLRTADFRKFFMRFILLSEQPDFLAFLTSRLLNPNSGGLPLPVSARYISLDGFDIKEEVFSLMYQQRSAHVLADARLLVVPTDDEDEKTRLDRLETYKTIGLNTLLFLSSFVPVVGEVMFAIAGIQLLAEVYEGIESWTQGEQEQATDYMFDVIENLMLMAAMAGAGKAAGKGFKTMKSSSLIGRLRSVPVGTAPKKLWKPDLKAYQQTSSVPGSLAADAKGLVTWRERQYMRAGTDLFAIHPIKGTDLWKVEHPTSPERYSPVMETNGVGAWRHDSELPQKWNLLTLFRRLGYREEEFSDSESAQILATSAIDEQQLRQLFLDRARPMATLVDTVRRFRADKDVSRFVESMRMPLSAPQADPDLQLYLLTEMGRWPKDVGISIRNTGGSEVSHYGSVSAPRQITLANDLLEKGQFYPALLSALSGEERTRLLGLTTTDAASQAQALSKVIAEQSESKKLPLFARVYQRLDVSTEPRAAVIREKFADLPFSVADELVHNADFSEWQELDNAIVPLRLVEEARRYAQVVRLNRAYEGLYLDAAGGLDSDRLVLNTVKHLPGWTNDVFVEITEWALHSEKKASIGTNDADNKLFIEAYPNKFKATDGHNKVLATHLQRTRAHFFQTLWEGLPVSARKALGVEANDAGVGLRKKITELALKRRDAIALAIGIKSQRTGYRSPMGLADRLIVDATLLGLPPASKHSAALVQRAQELYPSHSPALIEHFLTTLGSDDVLVTRKLEAMRQELQTIRFALERWINRPTHYQEGDGPRLKVPRHSKERAAHSILRAWRKETGLTPDMPETLYILRLDPQPLGELPMIVGDFSHVGTLEMDSVGTSAGFIRFLHNFANLRTLSLTRNQLTRVPQAIAAMSRLRSLDLSDNQIQLTPEAVQWLGNRDQLHALDLSFNPALGRTPDVSALRQLQRLALRGTKIVEWPVGAHALSTLRTLDLRDNLIAQIPQAVFAAEPALNRGTNVDGNPFSTSSLREIAEYQRSSGISLGILAAEYHQVAAVQPDSARRGSIWMRGLSGDALASRQALWDSLSAYPWSRDFFHLLAQMHDTAEFNLLQIDLSRRVWNVLEAAGEDDMLRRTLFRMARIGRVGAENVSGQFSDIEVRVLCFRAVHAARTGNRTLEGELVHLMRGLFRLQEVERQAMIEIGRRTLVGPMTHAQAQELSLIYRVRLARRLDLPAQPREMNFIQNVDVTPAQLQHAYEEVVKAEADDALLTSFNNRIFWYEYLVATYPADFDAITQRSAQAFREFEVQENLQRAEASRRLKAIVENFKNENARLVQRLTSAALARHPAVTLPAEEVAQL</sequence>
<dbReference type="GO" id="GO:0016567">
    <property type="term" value="P:protein ubiquitination"/>
    <property type="evidence" value="ECO:0007669"/>
    <property type="project" value="InterPro"/>
</dbReference>
<dbReference type="PANTHER" id="PTHR48051">
    <property type="match status" value="1"/>
</dbReference>
<comment type="caution">
    <text evidence="6">Lacks conserved residue(s) required for the propagation of feature annotation.</text>
</comment>
<evidence type="ECO:0000256" key="3">
    <source>
        <dbReference type="ARBA" id="ARBA00022614"/>
    </source>
</evidence>
<dbReference type="GO" id="GO:0061630">
    <property type="term" value="F:ubiquitin protein ligase activity"/>
    <property type="evidence" value="ECO:0007669"/>
    <property type="project" value="UniProtKB-EC"/>
</dbReference>
<dbReference type="InterPro" id="IPR003591">
    <property type="entry name" value="Leu-rich_rpt_typical-subtyp"/>
</dbReference>
<comment type="catalytic activity">
    <reaction evidence="1">
        <text>S-ubiquitinyl-[E2 ubiquitin-conjugating enzyme]-L-cysteine + [acceptor protein]-L-lysine = [E2 ubiquitin-conjugating enzyme]-L-cysteine + N(6)-ubiquitinyl-[acceptor protein]-L-lysine.</text>
        <dbReference type="EC" id="2.3.2.27"/>
    </reaction>
</comment>
<evidence type="ECO:0000256" key="6">
    <source>
        <dbReference type="PROSITE-ProRule" id="PRU01398"/>
    </source>
</evidence>
<dbReference type="Pfam" id="PF13855">
    <property type="entry name" value="LRR_8"/>
    <property type="match status" value="1"/>
</dbReference>
<dbReference type="RefSeq" id="WP_224788415.1">
    <property type="nucleotide sequence ID" value="NZ_CABVHX010000005.1"/>
</dbReference>
<dbReference type="InterPro" id="IPR029487">
    <property type="entry name" value="NEL_dom"/>
</dbReference>